<feature type="domain" description="Glycosyltransferase Maf N-terminal" evidence="2">
    <location>
        <begin position="292"/>
        <end position="520"/>
    </location>
</feature>
<dbReference type="Proteomes" id="UP000006322">
    <property type="component" value="Unassembled WGS sequence"/>
</dbReference>
<organism evidence="3 4">
    <name type="scientific">Paraglaciecola polaris LMG 21857</name>
    <dbReference type="NCBI Taxonomy" id="1129793"/>
    <lineage>
        <taxon>Bacteria</taxon>
        <taxon>Pseudomonadati</taxon>
        <taxon>Pseudomonadota</taxon>
        <taxon>Gammaproteobacteria</taxon>
        <taxon>Alteromonadales</taxon>
        <taxon>Alteromonadaceae</taxon>
        <taxon>Paraglaciecola</taxon>
    </lineage>
</organism>
<feature type="domain" description="Glycosyltransferase Maf N-terminal" evidence="2">
    <location>
        <begin position="32"/>
        <end position="247"/>
    </location>
</feature>
<dbReference type="EMBL" id="BAER01000107">
    <property type="protein sequence ID" value="GAC34378.1"/>
    <property type="molecule type" value="Genomic_DNA"/>
</dbReference>
<gene>
    <name evidence="3" type="ORF">GPLA_3489</name>
</gene>
<dbReference type="InterPro" id="IPR045376">
    <property type="entry name" value="Maf_N"/>
</dbReference>
<dbReference type="InterPro" id="IPR002826">
    <property type="entry name" value="MptE-like"/>
</dbReference>
<evidence type="ECO:0000259" key="2">
    <source>
        <dbReference type="Pfam" id="PF20157"/>
    </source>
</evidence>
<dbReference type="RefSeq" id="WP_007106143.1">
    <property type="nucleotide sequence ID" value="NZ_BAER01000107.1"/>
</dbReference>
<dbReference type="PANTHER" id="PTHR41786">
    <property type="entry name" value="MOTILITY ACCESSORY FACTOR MAF"/>
    <property type="match status" value="1"/>
</dbReference>
<dbReference type="Pfam" id="PF01973">
    <property type="entry name" value="MptE-like"/>
    <property type="match status" value="1"/>
</dbReference>
<sequence length="1171" mass="134254">MLKNIRLHLEKDKEKQALFDEMLAKQVIDMMKSNVNAFQRNIPSLIPYISGSKLTTYSLFKNRYGETNLVNYGIGRTLYGLHPSEEISLQVKQALQHSPCVDLTQNVRRAEHDEETKGTFDFRELKSFKIEQAQSPLPEEVECLVVLGCGLGLHIKQLLEHRKIKNLIIYEPEIQYFQCSVLSTSWQDIFALAKKQDTTLFLQLLKDGRDLVNDINELKENISLSSFHIYKHYNQQVFDAVYRDITERDWIEICNNGFTITPINSHLDYIPTWTPKIDLTEQTPVSNECSQFKKNLEALKQHFPDIYLEYKDYQPKTWLPIKSAANEVNILKTKDLSTWYGASPKQDCIQNFDNFNEQPNIDGLKLGYNQTKLAHYIHYQFVNDTQKLLKEAEAREDLSELPETISSIIMLGLGVGYQLEKLLNEHSVEKLFICEPNPDFFYASLFAIDWQAIFEKAQATDATIYLNVGGDGTDFFKGLIEQFHVIGSYILNSTYIYQGYHNAFLNPAIAELRDQLQIVIAISENFDYTYYAIEHTKEGFRRNIPVLIKKPSSKLSYADKEVPVFIVGNGPSLDMSIEAIKEYRNQAIVISCGTALQALHRNGITPDFHAEVEKNRCTYDWAVLIGDLAFLKKITLISTNGIHPDTCELYKDVLIAFKEGESSTVSTLKVLGKQHFELLQYSYPTVSNFVTNLFSVLGFNHIYLMGVDLGFADVNHHHSKSSGYYQDDGKETFDYAKGNNTSLIVPGNFRPRVNTKHEFKLSCGLIEKVTQTKPKEQTFYNCSDGARIRGTTPLHLDNLFIVATKDDKINALQQMKSAAYSTEFNSNFIEKYEKQFSHELLLEQVQQLQELVEGHLSTPDDINKLINAQKKLLFDSYQTGRSLLFYYMYGTVNYANAVLTKLLTNSVDIHGAHDFCSQTKEKWSETIRFIKQAILSGDNDNFDSSHFNSVARDELLWKSTLKNRTLSIKTDSSTFHKSVELLIKKRFPFLTLLSDISEAKPDYQIRYFKDENSLNIESPKIASRGTILIKELSSINELSKTVKDESIIMPFFFGRSKTLNTEYYMAYIALRAIIDEHSCQLIFPKHTLLDSKDINSQLPIELAKNTSIIEFTTYILLCEPNQKSINIKGTGGSRGKILVRNLRSEDLVLRRLNNEELSRLRSLHTSLTRDT</sequence>
<dbReference type="STRING" id="1129793.GPLA_3489"/>
<comment type="caution">
    <text evidence="3">The sequence shown here is derived from an EMBL/GenBank/DDBJ whole genome shotgun (WGS) entry which is preliminary data.</text>
</comment>
<evidence type="ECO:0000259" key="1">
    <source>
        <dbReference type="Pfam" id="PF01973"/>
    </source>
</evidence>
<accession>K7A095</accession>
<evidence type="ECO:0000313" key="3">
    <source>
        <dbReference type="EMBL" id="GAC34378.1"/>
    </source>
</evidence>
<reference evidence="4" key="1">
    <citation type="journal article" date="2014" name="Environ. Microbiol.">
        <title>Comparative genomics of the marine bacterial genus Glaciecola reveals the high degree of genomic diversity and genomic characteristic for cold adaptation.</title>
        <authorList>
            <person name="Qin Q.L."/>
            <person name="Xie B.B."/>
            <person name="Yu Y."/>
            <person name="Shu Y.L."/>
            <person name="Rong J.C."/>
            <person name="Zhang Y.J."/>
            <person name="Zhao D.L."/>
            <person name="Chen X.L."/>
            <person name="Zhang X.Y."/>
            <person name="Chen B."/>
            <person name="Zhou B.C."/>
            <person name="Zhang Y.Z."/>
        </authorList>
    </citation>
    <scope>NUCLEOTIDE SEQUENCE [LARGE SCALE GENOMIC DNA]</scope>
    <source>
        <strain evidence="4">LMG 21857</strain>
    </source>
</reference>
<dbReference type="OrthoDB" id="7254531at2"/>
<feature type="domain" description="6-hydroxymethylpterin diphosphokinase MptE-like" evidence="1">
    <location>
        <begin position="542"/>
        <end position="713"/>
    </location>
</feature>
<dbReference type="Pfam" id="PF20157">
    <property type="entry name" value="Maf_flag10_N"/>
    <property type="match status" value="2"/>
</dbReference>
<name>K7A095_9ALTE</name>
<proteinExistence type="predicted"/>
<dbReference type="AlphaFoldDB" id="K7A095"/>
<protein>
    <recommendedName>
        <fullName evidence="5">DUF115 domain-containing protein</fullName>
    </recommendedName>
</protein>
<dbReference type="PANTHER" id="PTHR41786:SF1">
    <property type="entry name" value="6-HYDROXYMETHYLPTERIN DIPHOSPHOKINASE MPTE-LIKE DOMAIN-CONTAINING PROTEIN"/>
    <property type="match status" value="1"/>
</dbReference>
<keyword evidence="4" id="KW-1185">Reference proteome</keyword>
<evidence type="ECO:0008006" key="5">
    <source>
        <dbReference type="Google" id="ProtNLM"/>
    </source>
</evidence>
<evidence type="ECO:0000313" key="4">
    <source>
        <dbReference type="Proteomes" id="UP000006322"/>
    </source>
</evidence>